<keyword evidence="2" id="KW-1185">Reference proteome</keyword>
<gene>
    <name evidence="1" type="ORF">C7400_104241</name>
</gene>
<proteinExistence type="predicted"/>
<sequence length="165" mass="16407">MQTSAPRNAGSHRPLRLHRLLIPVGVAVAALLAPWSAAQAQLGNLLNQGGNSGSTSGALGNLGGLGSSLSGSSVTSGSLGNVTGVLQYCIKNNYLNADAASNVKDSLLSKLPGGASTSDSGYQQGSNGILTTGSGQKLDLSGGGLKDAATKQVCDKILSQAKSML</sequence>
<dbReference type="Proteomes" id="UP000247515">
    <property type="component" value="Unassembled WGS sequence"/>
</dbReference>
<name>A0ABX5MWZ8_9BURK</name>
<comment type="caution">
    <text evidence="1">The sequence shown here is derived from an EMBL/GenBank/DDBJ whole genome shotgun (WGS) entry which is preliminary data.</text>
</comment>
<dbReference type="EMBL" id="QJJV01000004">
    <property type="protein sequence ID" value="PXX18731.1"/>
    <property type="molecule type" value="Genomic_DNA"/>
</dbReference>
<dbReference type="InterPro" id="IPR019637">
    <property type="entry name" value="DUF2501"/>
</dbReference>
<accession>A0ABX5MWZ8</accession>
<protein>
    <submittedName>
        <fullName evidence="1">Uncharacterized protein DUF2501</fullName>
    </submittedName>
</protein>
<organism evidence="1 2">
    <name type="scientific">Paraburkholderia tropica</name>
    <dbReference type="NCBI Taxonomy" id="92647"/>
    <lineage>
        <taxon>Bacteria</taxon>
        <taxon>Pseudomonadati</taxon>
        <taxon>Pseudomonadota</taxon>
        <taxon>Betaproteobacteria</taxon>
        <taxon>Burkholderiales</taxon>
        <taxon>Burkholderiaceae</taxon>
        <taxon>Paraburkholderia</taxon>
    </lineage>
</organism>
<evidence type="ECO:0000313" key="1">
    <source>
        <dbReference type="EMBL" id="PXX18731.1"/>
    </source>
</evidence>
<dbReference type="RefSeq" id="WP_110326854.1">
    <property type="nucleotide sequence ID" value="NZ_CAJMXV010000005.1"/>
</dbReference>
<dbReference type="NCBIfam" id="NF008665">
    <property type="entry name" value="PRK11667.1-3"/>
    <property type="match status" value="1"/>
</dbReference>
<evidence type="ECO:0000313" key="2">
    <source>
        <dbReference type="Proteomes" id="UP000247515"/>
    </source>
</evidence>
<reference evidence="1 2" key="1">
    <citation type="submission" date="2018-05" db="EMBL/GenBank/DDBJ databases">
        <title>Genomic Encyclopedia of Type Strains, Phase IV (KMG-V): Genome sequencing to study the core and pangenomes of soil and plant-associated prokaryotes.</title>
        <authorList>
            <person name="Whitman W."/>
        </authorList>
    </citation>
    <scope>NUCLEOTIDE SEQUENCE [LARGE SCALE GENOMIC DNA]</scope>
    <source>
        <strain evidence="1 2">SIr-6563</strain>
    </source>
</reference>
<dbReference type="Pfam" id="PF10696">
    <property type="entry name" value="DUF2501"/>
    <property type="match status" value="1"/>
</dbReference>